<evidence type="ECO:0000313" key="2">
    <source>
        <dbReference type="Proteomes" id="UP000765509"/>
    </source>
</evidence>
<gene>
    <name evidence="1" type="ORF">O181_012949</name>
</gene>
<keyword evidence="2" id="KW-1185">Reference proteome</keyword>
<comment type="caution">
    <text evidence="1">The sequence shown here is derived from an EMBL/GenBank/DDBJ whole genome shotgun (WGS) entry which is preliminary data.</text>
</comment>
<name>A0A9Q3BVI3_9BASI</name>
<reference evidence="1" key="1">
    <citation type="submission" date="2021-03" db="EMBL/GenBank/DDBJ databases">
        <title>Draft genome sequence of rust myrtle Austropuccinia psidii MF-1, a brazilian biotype.</title>
        <authorList>
            <person name="Quecine M.C."/>
            <person name="Pachon D.M.R."/>
            <person name="Bonatelli M.L."/>
            <person name="Correr F.H."/>
            <person name="Franceschini L.M."/>
            <person name="Leite T.F."/>
            <person name="Margarido G.R.A."/>
            <person name="Almeida C.A."/>
            <person name="Ferrarezi J.A."/>
            <person name="Labate C.A."/>
        </authorList>
    </citation>
    <scope>NUCLEOTIDE SEQUENCE</scope>
    <source>
        <strain evidence="1">MF-1</strain>
    </source>
</reference>
<evidence type="ECO:0000313" key="1">
    <source>
        <dbReference type="EMBL" id="MBW0473234.1"/>
    </source>
</evidence>
<accession>A0A9Q3BVI3</accession>
<dbReference type="EMBL" id="AVOT02003339">
    <property type="protein sequence ID" value="MBW0473234.1"/>
    <property type="molecule type" value="Genomic_DNA"/>
</dbReference>
<organism evidence="1 2">
    <name type="scientific">Austropuccinia psidii MF-1</name>
    <dbReference type="NCBI Taxonomy" id="1389203"/>
    <lineage>
        <taxon>Eukaryota</taxon>
        <taxon>Fungi</taxon>
        <taxon>Dikarya</taxon>
        <taxon>Basidiomycota</taxon>
        <taxon>Pucciniomycotina</taxon>
        <taxon>Pucciniomycetes</taxon>
        <taxon>Pucciniales</taxon>
        <taxon>Sphaerophragmiaceae</taxon>
        <taxon>Austropuccinia</taxon>
    </lineage>
</organism>
<protein>
    <submittedName>
        <fullName evidence="1">Uncharacterized protein</fullName>
    </submittedName>
</protein>
<sequence>MDNDFENAIFNSEKMNKFLPWFLKQKDRLSALHPDMSDSIINMKVLRKCGGTLENAIKLRFVETFSKEEYINFMEDIITRKRIGKKWTRNPIEFKIVSKTSREDRIPERTVLKCHECGRT</sequence>
<dbReference type="AlphaFoldDB" id="A0A9Q3BVI3"/>
<dbReference type="Proteomes" id="UP000765509">
    <property type="component" value="Unassembled WGS sequence"/>
</dbReference>
<dbReference type="CDD" id="cd14279">
    <property type="entry name" value="CUE"/>
    <property type="match status" value="1"/>
</dbReference>
<proteinExistence type="predicted"/>